<feature type="compositionally biased region" description="Pro residues" evidence="1">
    <location>
        <begin position="86"/>
        <end position="99"/>
    </location>
</feature>
<dbReference type="STRING" id="78915.A0A4P9XJR9"/>
<evidence type="ECO:0000259" key="3">
    <source>
        <dbReference type="PROSITE" id="PS50010"/>
    </source>
</evidence>
<dbReference type="PANTHER" id="PTHR12673">
    <property type="entry name" value="FACIOGENITAL DYSPLASIA PROTEIN"/>
    <property type="match status" value="1"/>
</dbReference>
<dbReference type="InterPro" id="IPR051092">
    <property type="entry name" value="FYVE_RhoGEF_PH"/>
</dbReference>
<dbReference type="Proteomes" id="UP000271241">
    <property type="component" value="Unassembled WGS sequence"/>
</dbReference>
<feature type="domain" description="DH" evidence="3">
    <location>
        <begin position="388"/>
        <end position="619"/>
    </location>
</feature>
<dbReference type="PANTHER" id="PTHR12673:SF159">
    <property type="entry name" value="LD03170P"/>
    <property type="match status" value="1"/>
</dbReference>
<dbReference type="InterPro" id="IPR001849">
    <property type="entry name" value="PH_domain"/>
</dbReference>
<dbReference type="PROSITE" id="PS50010">
    <property type="entry name" value="DH_2"/>
    <property type="match status" value="1"/>
</dbReference>
<feature type="region of interest" description="Disordered" evidence="1">
    <location>
        <begin position="1"/>
        <end position="27"/>
    </location>
</feature>
<accession>A0A4P9XJR9</accession>
<evidence type="ECO:0008006" key="6">
    <source>
        <dbReference type="Google" id="ProtNLM"/>
    </source>
</evidence>
<dbReference type="PROSITE" id="PS50003">
    <property type="entry name" value="PH_DOMAIN"/>
    <property type="match status" value="1"/>
</dbReference>
<dbReference type="GO" id="GO:0005085">
    <property type="term" value="F:guanyl-nucleotide exchange factor activity"/>
    <property type="evidence" value="ECO:0007669"/>
    <property type="project" value="InterPro"/>
</dbReference>
<dbReference type="SMART" id="SM00233">
    <property type="entry name" value="PH"/>
    <property type="match status" value="1"/>
</dbReference>
<dbReference type="InterPro" id="IPR000219">
    <property type="entry name" value="DH_dom"/>
</dbReference>
<dbReference type="Gene3D" id="1.20.900.10">
    <property type="entry name" value="Dbl homology (DH) domain"/>
    <property type="match status" value="1"/>
</dbReference>
<protein>
    <recommendedName>
        <fullName evidence="6">DH domain-containing protein</fullName>
    </recommendedName>
</protein>
<feature type="region of interest" description="Disordered" evidence="1">
    <location>
        <begin position="70"/>
        <end position="153"/>
    </location>
</feature>
<dbReference type="InterPro" id="IPR011993">
    <property type="entry name" value="PH-like_dom_sf"/>
</dbReference>
<organism evidence="4 5">
    <name type="scientific">Thamnocephalis sphaerospora</name>
    <dbReference type="NCBI Taxonomy" id="78915"/>
    <lineage>
        <taxon>Eukaryota</taxon>
        <taxon>Fungi</taxon>
        <taxon>Fungi incertae sedis</taxon>
        <taxon>Zoopagomycota</taxon>
        <taxon>Zoopagomycotina</taxon>
        <taxon>Zoopagomycetes</taxon>
        <taxon>Zoopagales</taxon>
        <taxon>Sigmoideomycetaceae</taxon>
        <taxon>Thamnocephalis</taxon>
    </lineage>
</organism>
<dbReference type="Gene3D" id="2.30.29.30">
    <property type="entry name" value="Pleckstrin-homology domain (PH domain)/Phosphotyrosine-binding domain (PTB)"/>
    <property type="match status" value="1"/>
</dbReference>
<reference evidence="5" key="1">
    <citation type="journal article" date="2018" name="Nat. Microbiol.">
        <title>Leveraging single-cell genomics to expand the fungal tree of life.</title>
        <authorList>
            <person name="Ahrendt S.R."/>
            <person name="Quandt C.A."/>
            <person name="Ciobanu D."/>
            <person name="Clum A."/>
            <person name="Salamov A."/>
            <person name="Andreopoulos B."/>
            <person name="Cheng J.F."/>
            <person name="Woyke T."/>
            <person name="Pelin A."/>
            <person name="Henrissat B."/>
            <person name="Reynolds N.K."/>
            <person name="Benny G.L."/>
            <person name="Smith M.E."/>
            <person name="James T.Y."/>
            <person name="Grigoriev I.V."/>
        </authorList>
    </citation>
    <scope>NUCLEOTIDE SEQUENCE [LARGE SCALE GENOMIC DNA]</scope>
    <source>
        <strain evidence="5">RSA 1356</strain>
    </source>
</reference>
<evidence type="ECO:0000313" key="4">
    <source>
        <dbReference type="EMBL" id="RKP05621.1"/>
    </source>
</evidence>
<evidence type="ECO:0000259" key="2">
    <source>
        <dbReference type="PROSITE" id="PS50003"/>
    </source>
</evidence>
<feature type="compositionally biased region" description="Low complexity" evidence="1">
    <location>
        <begin position="105"/>
        <end position="128"/>
    </location>
</feature>
<evidence type="ECO:0000256" key="1">
    <source>
        <dbReference type="SAM" id="MobiDB-lite"/>
    </source>
</evidence>
<dbReference type="SMART" id="SM00325">
    <property type="entry name" value="RhoGEF"/>
    <property type="match status" value="1"/>
</dbReference>
<keyword evidence="5" id="KW-1185">Reference proteome</keyword>
<feature type="domain" description="PH" evidence="2">
    <location>
        <begin position="649"/>
        <end position="750"/>
    </location>
</feature>
<feature type="compositionally biased region" description="Pro residues" evidence="1">
    <location>
        <begin position="71"/>
        <end position="80"/>
    </location>
</feature>
<dbReference type="SUPFAM" id="SSF48065">
    <property type="entry name" value="DBL homology domain (DH-domain)"/>
    <property type="match status" value="1"/>
</dbReference>
<feature type="compositionally biased region" description="Pro residues" evidence="1">
    <location>
        <begin position="129"/>
        <end position="138"/>
    </location>
</feature>
<feature type="region of interest" description="Disordered" evidence="1">
    <location>
        <begin position="361"/>
        <end position="386"/>
    </location>
</feature>
<dbReference type="OrthoDB" id="660555at2759"/>
<dbReference type="GO" id="GO:0005737">
    <property type="term" value="C:cytoplasm"/>
    <property type="evidence" value="ECO:0007669"/>
    <property type="project" value="TreeGrafter"/>
</dbReference>
<feature type="compositionally biased region" description="Acidic residues" evidence="1">
    <location>
        <begin position="362"/>
        <end position="385"/>
    </location>
</feature>
<dbReference type="EMBL" id="KZ993076">
    <property type="protein sequence ID" value="RKP05621.1"/>
    <property type="molecule type" value="Genomic_DNA"/>
</dbReference>
<proteinExistence type="predicted"/>
<evidence type="ECO:0000313" key="5">
    <source>
        <dbReference type="Proteomes" id="UP000271241"/>
    </source>
</evidence>
<dbReference type="Pfam" id="PF00621">
    <property type="entry name" value="RhoGEF"/>
    <property type="match status" value="1"/>
</dbReference>
<sequence length="764" mass="85603">MLPSPPITRSSRTKHWNPSSSDTDLLNANHHHHHATYQPETAHLSPAALSLATARQLAFDTFAVDLHQPHRPAPLPPTLPLTPLSPTMPVPVTPPPPLPSESMERSGSTSSRGSSTRTSGGSQIILSPSLPPPPPPPPRHVRDWPSRRRSSDMRMDVVPEAREYEDILDIVDAYGGSADSSFCSDVDIDALDISSRPPSPPPATSVLLAEVKRRPDSYMSKASSADDSGTFMHPSSEAQSREMEATLSSVARTSWPMPGAPLVSEHAERLATVNHMIDERLLQSLTDELHDMNVRTSIIYTGHHDDGAFADASVISGAACDRPRSLEEMASLTVSSLEFSSSLARLRQADSDFAACMPDVSENSEEDIYDGPLDEEEEEEEDEDLTDRRRAAIKEMLTTERAYVRALKRLCECFLYPLRSMSKQRTSLITNVRQGLRSVRGTLKRERRTSLNDNAGPGGRTIDAVQPRTNVPITEVDVKLIFGNIEMILSVHKRILRILEDLHHDWNAEKSVSSIYRQLLPAMPLYQVYVENFTHACATLERLTSQSKEFRKFIKQRDEEDMDAMNLKAYLNLPLRRIGRYRTYLTHQAALMSNVHDDYENVTKLLDSISQSSDKIALSVSETENRLRLQDMEKAISGLPGPISTRQRRLVHLGRLNHFTAGEGESTVEERFVLLLDDRIIWARETEADQFTFKGQLMLADAFFTDLADTPLYEHAFRVVSGSGNEVVFCAPVGENEKREWLQQLQHVLDRLDAVNNGYVSRHR</sequence>
<dbReference type="InterPro" id="IPR035899">
    <property type="entry name" value="DBL_dom_sf"/>
</dbReference>
<dbReference type="AlphaFoldDB" id="A0A4P9XJR9"/>
<dbReference type="CDD" id="cd00160">
    <property type="entry name" value="RhoGEF"/>
    <property type="match status" value="1"/>
</dbReference>
<feature type="compositionally biased region" description="Basic and acidic residues" evidence="1">
    <location>
        <begin position="140"/>
        <end position="153"/>
    </location>
</feature>
<name>A0A4P9XJR9_9FUNG</name>
<gene>
    <name evidence="4" type="ORF">THASP1DRAFT_32541</name>
</gene>
<dbReference type="SUPFAM" id="SSF50729">
    <property type="entry name" value="PH domain-like"/>
    <property type="match status" value="1"/>
</dbReference>